<dbReference type="AlphaFoldDB" id="A0A4S8RVK6"/>
<evidence type="ECO:0000256" key="1">
    <source>
        <dbReference type="SAM" id="Phobius"/>
    </source>
</evidence>
<evidence type="ECO:0000313" key="2">
    <source>
        <dbReference type="EMBL" id="THV59309.1"/>
    </source>
</evidence>
<keyword evidence="1" id="KW-0472">Membrane</keyword>
<accession>A0A4S8RVK6</accession>
<evidence type="ECO:0000313" key="3">
    <source>
        <dbReference type="Proteomes" id="UP000310406"/>
    </source>
</evidence>
<dbReference type="EMBL" id="SNTZ01000004">
    <property type="protein sequence ID" value="THV59309.1"/>
    <property type="molecule type" value="Genomic_DNA"/>
</dbReference>
<keyword evidence="1" id="KW-1133">Transmembrane helix</keyword>
<keyword evidence="3" id="KW-1185">Reference proteome</keyword>
<feature type="transmembrane region" description="Helical" evidence="1">
    <location>
        <begin position="6"/>
        <end position="25"/>
    </location>
</feature>
<comment type="caution">
    <text evidence="2">The sequence shown here is derived from an EMBL/GenBank/DDBJ whole genome shotgun (WGS) entry which is preliminary data.</text>
</comment>
<gene>
    <name evidence="2" type="ORF">EZV76_10815</name>
</gene>
<protein>
    <submittedName>
        <fullName evidence="2">SdpI family protein</fullName>
    </submittedName>
</protein>
<dbReference type="Pfam" id="PF13630">
    <property type="entry name" value="SdpI"/>
    <property type="match status" value="1"/>
</dbReference>
<sequence>MTFNSIIILPCLLTGAIALIAGLIFKNNPPKHINWWYGYRTKRSMKNQKQWDFAQKLGAKNMIKYSTIPFLTSLFGFFIDTEHMGWSIGSVVVSTLLWAFFSIYKTETKLISEFGK</sequence>
<keyword evidence="1" id="KW-0812">Transmembrane</keyword>
<dbReference type="InterPro" id="IPR025962">
    <property type="entry name" value="SdpI/YhfL"/>
</dbReference>
<organism evidence="2 3">
    <name type="scientific">Flagellimonas alvinocaridis</name>
    <dbReference type="NCBI Taxonomy" id="2530200"/>
    <lineage>
        <taxon>Bacteria</taxon>
        <taxon>Pseudomonadati</taxon>
        <taxon>Bacteroidota</taxon>
        <taxon>Flavobacteriia</taxon>
        <taxon>Flavobacteriales</taxon>
        <taxon>Flavobacteriaceae</taxon>
        <taxon>Flagellimonas</taxon>
    </lineage>
</organism>
<reference evidence="2 3" key="1">
    <citation type="submission" date="2019-03" db="EMBL/GenBank/DDBJ databases">
        <title>Muricauda SCR12 sp.nov, a marine bacterium isolated from Pacific Ocean:the Okinawa trough.</title>
        <authorList>
            <person name="Liu L."/>
        </authorList>
    </citation>
    <scope>NUCLEOTIDE SEQUENCE [LARGE SCALE GENOMIC DNA]</scope>
    <source>
        <strain evidence="2 3">SCR12</strain>
    </source>
</reference>
<feature type="transmembrane region" description="Helical" evidence="1">
    <location>
        <begin position="85"/>
        <end position="104"/>
    </location>
</feature>
<dbReference type="RefSeq" id="WP_136566556.1">
    <property type="nucleotide sequence ID" value="NZ_SNTZ01000004.1"/>
</dbReference>
<dbReference type="OrthoDB" id="3173919at2"/>
<proteinExistence type="predicted"/>
<name>A0A4S8RVK6_9FLAO</name>
<dbReference type="Proteomes" id="UP000310406">
    <property type="component" value="Unassembled WGS sequence"/>
</dbReference>